<evidence type="ECO:0000313" key="2">
    <source>
        <dbReference type="EMBL" id="AET67057.1"/>
    </source>
</evidence>
<dbReference type="AlphaFoldDB" id="G7W8B7"/>
<sequence>MGNGRNDKLLASKIIGIPRGLSYYLDNFSWDAFFKILGYRVEYSEDSSAETFEAGNQFAGSDQCFPVKVYYGHVVSLLKKTTNIFIPQFTSLEQGTYCCPKVIGLPQLIKNTIPQEFNLITAEIDLGRERFTKRNIALLARQLSWNPLRISRAVTYFVQNRKRLPLEIPAAEKVAGPCRDQGQNGLIGVVAHQYALHDSLLNMGIMNRLQEYGFDYITSEHYPRPGSPTNCPDYFNRRAPHWDFGQNILHAVQAMLLDRNIRGIIFITFFGCGIDAFLEEIFKDQICDQKPYLGLTLDEHSGEAGLMTRIEAFLDMMIRKEGKNKNAG</sequence>
<dbReference type="Gene3D" id="3.40.50.11900">
    <property type="match status" value="1"/>
</dbReference>
<reference evidence="3" key="1">
    <citation type="submission" date="2011-11" db="EMBL/GenBank/DDBJ databases">
        <title>Complete sequence of Desulfosporosinus orientis DSM 765.</title>
        <authorList>
            <person name="Lucas S."/>
            <person name="Han J."/>
            <person name="Lapidus A."/>
            <person name="Cheng J.-F."/>
            <person name="Goodwin L."/>
            <person name="Pitluck S."/>
            <person name="Peters L."/>
            <person name="Ovchinnikova G."/>
            <person name="Teshima H."/>
            <person name="Detter J.C."/>
            <person name="Han C."/>
            <person name="Tapia R."/>
            <person name="Land M."/>
            <person name="Hauser L."/>
            <person name="Kyrpides N."/>
            <person name="Ivanova N."/>
            <person name="Pagani I."/>
            <person name="Pester M."/>
            <person name="Spring S."/>
            <person name="Ollivier B."/>
            <person name="Rattei T."/>
            <person name="Klenk H.-P."/>
            <person name="Wagner M."/>
            <person name="Loy A."/>
            <person name="Woyke T."/>
        </authorList>
    </citation>
    <scope>NUCLEOTIDE SEQUENCE [LARGE SCALE GENOMIC DNA]</scope>
    <source>
        <strain evidence="3">ATCC 19365 / DSM 765 / NCIMB 8382 / VKM B-1628</strain>
    </source>
</reference>
<reference evidence="2 3" key="2">
    <citation type="journal article" date="2012" name="J. Bacteriol.">
        <title>Complete genome sequences of Desulfosporosinus orientis DSM765T, Desulfosporosinus youngiae DSM17734T, Desulfosporosinus meridiei DSM13257T, and Desulfosporosinus acidiphilus DSM22704T.</title>
        <authorList>
            <person name="Pester M."/>
            <person name="Brambilla E."/>
            <person name="Alazard D."/>
            <person name="Rattei T."/>
            <person name="Weinmaier T."/>
            <person name="Han J."/>
            <person name="Lucas S."/>
            <person name="Lapidus A."/>
            <person name="Cheng J.F."/>
            <person name="Goodwin L."/>
            <person name="Pitluck S."/>
            <person name="Peters L."/>
            <person name="Ovchinnikova G."/>
            <person name="Teshima H."/>
            <person name="Detter J.C."/>
            <person name="Han C.S."/>
            <person name="Tapia R."/>
            <person name="Land M.L."/>
            <person name="Hauser L."/>
            <person name="Kyrpides N.C."/>
            <person name="Ivanova N.N."/>
            <person name="Pagani I."/>
            <person name="Huntmann M."/>
            <person name="Wei C.L."/>
            <person name="Davenport K.W."/>
            <person name="Daligault H."/>
            <person name="Chain P.S."/>
            <person name="Chen A."/>
            <person name="Mavromatis K."/>
            <person name="Markowitz V."/>
            <person name="Szeto E."/>
            <person name="Mikhailova N."/>
            <person name="Pati A."/>
            <person name="Wagner M."/>
            <person name="Woyke T."/>
            <person name="Ollivier B."/>
            <person name="Klenk H.P."/>
            <person name="Spring S."/>
            <person name="Loy A."/>
        </authorList>
    </citation>
    <scope>NUCLEOTIDE SEQUENCE [LARGE SCALE GENOMIC DNA]</scope>
    <source>
        <strain evidence="3">ATCC 19365 / DSM 765 / NCIMB 8382 / VKM B-1628</strain>
    </source>
</reference>
<evidence type="ECO:0000313" key="3">
    <source>
        <dbReference type="Proteomes" id="UP000006346"/>
    </source>
</evidence>
<dbReference type="Proteomes" id="UP000006346">
    <property type="component" value="Chromosome"/>
</dbReference>
<name>G7W8B7_DESOD</name>
<dbReference type="OrthoDB" id="9780120at2"/>
<dbReference type="PATRIC" id="fig|768706.3.peg.1385"/>
<proteinExistence type="predicted"/>
<organism evidence="2 3">
    <name type="scientific">Desulfosporosinus orientis (strain ATCC 19365 / DSM 765 / NCIMB 8382 / VKM B-1628 / Singapore I)</name>
    <name type="common">Desulfotomaculum orientis</name>
    <dbReference type="NCBI Taxonomy" id="768706"/>
    <lineage>
        <taxon>Bacteria</taxon>
        <taxon>Bacillati</taxon>
        <taxon>Bacillota</taxon>
        <taxon>Clostridia</taxon>
        <taxon>Eubacteriales</taxon>
        <taxon>Desulfitobacteriaceae</taxon>
        <taxon>Desulfosporosinus</taxon>
    </lineage>
</organism>
<dbReference type="InterPro" id="IPR051805">
    <property type="entry name" value="Dehydratase_Activator_Redct"/>
</dbReference>
<dbReference type="eggNOG" id="COG3580">
    <property type="taxonomic scope" value="Bacteria"/>
</dbReference>
<dbReference type="HOGENOM" id="CLU_079876_0_0_9"/>
<dbReference type="RefSeq" id="WP_014183876.1">
    <property type="nucleotide sequence ID" value="NC_016584.1"/>
</dbReference>
<dbReference type="PANTHER" id="PTHR32329">
    <property type="entry name" value="BIFUNCTIONAL PROTEIN [INCLUDES 2-HYDROXYACYL-COA DEHYDRATASE (N-TER) AND ITS ACTIVATOR DOMAIN (C_TERM)-RELATED"/>
    <property type="match status" value="1"/>
</dbReference>
<evidence type="ECO:0000259" key="1">
    <source>
        <dbReference type="Pfam" id="PF09989"/>
    </source>
</evidence>
<dbReference type="InterPro" id="IPR018709">
    <property type="entry name" value="CoA_activase_DUF2229"/>
</dbReference>
<dbReference type="EMBL" id="CP003108">
    <property type="protein sequence ID" value="AET67057.1"/>
    <property type="molecule type" value="Genomic_DNA"/>
</dbReference>
<accession>G7W8B7</accession>
<dbReference type="PANTHER" id="PTHR32329:SF2">
    <property type="entry name" value="BIFUNCTIONAL PROTEIN [INCLUDES 2-HYDROXYACYL-COA DEHYDRATASE (N-TER) AND ITS ACTIVATOR DOMAIN (C_TERM)"/>
    <property type="match status" value="1"/>
</dbReference>
<dbReference type="KEGG" id="dor:Desor_1399"/>
<dbReference type="STRING" id="768706.Desor_1399"/>
<protein>
    <recommendedName>
        <fullName evidence="1">DUF2229 domain-containing protein</fullName>
    </recommendedName>
</protein>
<feature type="domain" description="DUF2229" evidence="1">
    <location>
        <begin position="15"/>
        <end position="220"/>
    </location>
</feature>
<keyword evidence="3" id="KW-1185">Reference proteome</keyword>
<gene>
    <name evidence="2" type="ordered locus">Desor_1399</name>
</gene>
<dbReference type="Pfam" id="PF09989">
    <property type="entry name" value="DUF2229"/>
    <property type="match status" value="1"/>
</dbReference>